<dbReference type="Proteomes" id="UP000516117">
    <property type="component" value="Chromosome"/>
</dbReference>
<gene>
    <name evidence="2" type="ORF">H9L22_09585</name>
</gene>
<dbReference type="AlphaFoldDB" id="A0A7H0H224"/>
<protein>
    <submittedName>
        <fullName evidence="2">Uncharacterized protein</fullName>
    </submittedName>
</protein>
<evidence type="ECO:0000313" key="3">
    <source>
        <dbReference type="Proteomes" id="UP000516117"/>
    </source>
</evidence>
<dbReference type="EMBL" id="CP060789">
    <property type="protein sequence ID" value="QNP54590.1"/>
    <property type="molecule type" value="Genomic_DNA"/>
</dbReference>
<feature type="region of interest" description="Disordered" evidence="1">
    <location>
        <begin position="142"/>
        <end position="161"/>
    </location>
</feature>
<dbReference type="KEGG" id="tdf:H9L22_09585"/>
<sequence length="188" mass="20229">MNSAPPAIKKIVGSKAGQVPWAREAVGVLRETASHYGATITYPELAAEVQRRSGVHTSSESRTWLGGVLRLAATACQGRDLPPLLSLAVNPRDGHVAPVYDAVRQAEGLPPFETKSDRERHAAESRLACYRAFCDAVPEDARPMSARSKTPAATTTRRKPEPVELRAPVCPSCFIELPLMGGDCPNCN</sequence>
<dbReference type="RefSeq" id="WP_187719730.1">
    <property type="nucleotide sequence ID" value="NZ_BAABBL010000022.1"/>
</dbReference>
<accession>A0A7H0H224</accession>
<reference evidence="2 3" key="1">
    <citation type="submission" date="2020-08" db="EMBL/GenBank/DDBJ databases">
        <title>Genome sequence of Tessaracoccus defluvii JCM 17540T.</title>
        <authorList>
            <person name="Hyun D.-W."/>
            <person name="Bae J.-W."/>
        </authorList>
    </citation>
    <scope>NUCLEOTIDE SEQUENCE [LARGE SCALE GENOMIC DNA]</scope>
    <source>
        <strain evidence="2 3">JCM 17540</strain>
    </source>
</reference>
<proteinExistence type="predicted"/>
<keyword evidence="3" id="KW-1185">Reference proteome</keyword>
<evidence type="ECO:0000313" key="2">
    <source>
        <dbReference type="EMBL" id="QNP54590.1"/>
    </source>
</evidence>
<organism evidence="2 3">
    <name type="scientific">Tessaracoccus defluvii</name>
    <dbReference type="NCBI Taxonomy" id="1285901"/>
    <lineage>
        <taxon>Bacteria</taxon>
        <taxon>Bacillati</taxon>
        <taxon>Actinomycetota</taxon>
        <taxon>Actinomycetes</taxon>
        <taxon>Propionibacteriales</taxon>
        <taxon>Propionibacteriaceae</taxon>
        <taxon>Tessaracoccus</taxon>
    </lineage>
</organism>
<name>A0A7H0H224_9ACTN</name>
<evidence type="ECO:0000256" key="1">
    <source>
        <dbReference type="SAM" id="MobiDB-lite"/>
    </source>
</evidence>